<dbReference type="Proteomes" id="UP001060368">
    <property type="component" value="Chromosome"/>
</dbReference>
<gene>
    <name evidence="1" type="ORF">L6E24_04310</name>
</gene>
<name>A0A9E7THQ1_9EURY</name>
<reference evidence="1" key="1">
    <citation type="submission" date="2022-04" db="EMBL/GenBank/DDBJ databases">
        <title>Complete genome of Methanoplanus endosymbiosus DSM 3599.</title>
        <authorList>
            <person name="Chen S.-C."/>
            <person name="You Y.-T."/>
            <person name="Zhou Y.-Z."/>
            <person name="Lai M.-C."/>
        </authorList>
    </citation>
    <scope>NUCLEOTIDE SEQUENCE</scope>
    <source>
        <strain evidence="1">DSM 3599</strain>
    </source>
</reference>
<dbReference type="KEGG" id="mend:L6E24_04310"/>
<evidence type="ECO:0000313" key="1">
    <source>
        <dbReference type="EMBL" id="UUX93357.1"/>
    </source>
</evidence>
<accession>A0A9E7THQ1</accession>
<protein>
    <submittedName>
        <fullName evidence="1">Uncharacterized protein</fullName>
    </submittedName>
</protein>
<dbReference type="EMBL" id="CP096115">
    <property type="protein sequence ID" value="UUX93357.1"/>
    <property type="molecule type" value="Genomic_DNA"/>
</dbReference>
<dbReference type="GeneID" id="74306892"/>
<sequence>MSGKKISVLFASALPVATNSFEPEKTEGLYTRYHSMIEPYVTGTEGETEGYTHLESPEDFTSSPNESTEYTYSRYGAVMEFISGQ</sequence>
<proteinExistence type="predicted"/>
<organism evidence="1 2">
    <name type="scientific">Methanoplanus endosymbiosus</name>
    <dbReference type="NCBI Taxonomy" id="33865"/>
    <lineage>
        <taxon>Archaea</taxon>
        <taxon>Methanobacteriati</taxon>
        <taxon>Methanobacteriota</taxon>
        <taxon>Stenosarchaea group</taxon>
        <taxon>Methanomicrobia</taxon>
        <taxon>Methanomicrobiales</taxon>
        <taxon>Methanomicrobiaceae</taxon>
        <taxon>Methanoplanus</taxon>
    </lineage>
</organism>
<evidence type="ECO:0000313" key="2">
    <source>
        <dbReference type="Proteomes" id="UP001060368"/>
    </source>
</evidence>
<keyword evidence="2" id="KW-1185">Reference proteome</keyword>
<dbReference type="RefSeq" id="WP_257743496.1">
    <property type="nucleotide sequence ID" value="NZ_CP096115.1"/>
</dbReference>
<dbReference type="AlphaFoldDB" id="A0A9E7THQ1"/>